<dbReference type="AlphaFoldDB" id="A0A139XAA4"/>
<dbReference type="GO" id="GO:0006355">
    <property type="term" value="P:regulation of DNA-templated transcription"/>
    <property type="evidence" value="ECO:0007669"/>
    <property type="project" value="InterPro"/>
</dbReference>
<dbReference type="STRING" id="128403.WA1_16330"/>
<proteinExistence type="predicted"/>
<comment type="caution">
    <text evidence="1">The sequence shown here is derived from an EMBL/GenBank/DDBJ whole genome shotgun (WGS) entry which is preliminary data.</text>
</comment>
<evidence type="ECO:0000313" key="1">
    <source>
        <dbReference type="EMBL" id="KYC41615.1"/>
    </source>
</evidence>
<dbReference type="InterPro" id="IPR010985">
    <property type="entry name" value="Ribbon_hlx_hlx"/>
</dbReference>
<dbReference type="EMBL" id="ANNX02000020">
    <property type="protein sequence ID" value="KYC41615.1"/>
    <property type="molecule type" value="Genomic_DNA"/>
</dbReference>
<sequence length="74" mass="8311">MQSEKLSISLPASLVQFIESYKVAKGCKSRSQVIEAALELLRYQELEEAYRLASSEVDADWDVTVADGLTNETW</sequence>
<dbReference type="OrthoDB" id="427269at2"/>
<organism evidence="1 2">
    <name type="scientific">Scytonema hofmannii PCC 7110</name>
    <dbReference type="NCBI Taxonomy" id="128403"/>
    <lineage>
        <taxon>Bacteria</taxon>
        <taxon>Bacillati</taxon>
        <taxon>Cyanobacteriota</taxon>
        <taxon>Cyanophyceae</taxon>
        <taxon>Nostocales</taxon>
        <taxon>Scytonemataceae</taxon>
        <taxon>Scytonema</taxon>
    </lineage>
</organism>
<protein>
    <submittedName>
        <fullName evidence="1">CopG family transcriptional regulator</fullName>
    </submittedName>
</protein>
<dbReference type="RefSeq" id="WP_017746505.1">
    <property type="nucleotide sequence ID" value="NZ_KQ976354.1"/>
</dbReference>
<dbReference type="SUPFAM" id="SSF47598">
    <property type="entry name" value="Ribbon-helix-helix"/>
    <property type="match status" value="1"/>
</dbReference>
<keyword evidence="2" id="KW-1185">Reference proteome</keyword>
<evidence type="ECO:0000313" key="2">
    <source>
        <dbReference type="Proteomes" id="UP000076925"/>
    </source>
</evidence>
<reference evidence="1 2" key="1">
    <citation type="journal article" date="2013" name="Genome Biol. Evol.">
        <title>Genomes of Stigonematalean cyanobacteria (subsection V) and the evolution of oxygenic photosynthesis from prokaryotes to plastids.</title>
        <authorList>
            <person name="Dagan T."/>
            <person name="Roettger M."/>
            <person name="Stucken K."/>
            <person name="Landan G."/>
            <person name="Koch R."/>
            <person name="Major P."/>
            <person name="Gould S.B."/>
            <person name="Goremykin V.V."/>
            <person name="Rippka R."/>
            <person name="Tandeau de Marsac N."/>
            <person name="Gugger M."/>
            <person name="Lockhart P.J."/>
            <person name="Allen J.F."/>
            <person name="Brune I."/>
            <person name="Maus I."/>
            <person name="Puhler A."/>
            <person name="Martin W.F."/>
        </authorList>
    </citation>
    <scope>NUCLEOTIDE SEQUENCE [LARGE SCALE GENOMIC DNA]</scope>
    <source>
        <strain evidence="1 2">PCC 7110</strain>
    </source>
</reference>
<accession>A0A139XAA4</accession>
<dbReference type="Proteomes" id="UP000076925">
    <property type="component" value="Unassembled WGS sequence"/>
</dbReference>
<gene>
    <name evidence="1" type="ORF">WA1_16330</name>
</gene>
<name>A0A139XAA4_9CYAN</name>